<dbReference type="Proteomes" id="UP000789525">
    <property type="component" value="Unassembled WGS sequence"/>
</dbReference>
<evidence type="ECO:0000313" key="2">
    <source>
        <dbReference type="Proteomes" id="UP000789525"/>
    </source>
</evidence>
<comment type="caution">
    <text evidence="1">The sequence shown here is derived from an EMBL/GenBank/DDBJ whole genome shotgun (WGS) entry which is preliminary data.</text>
</comment>
<evidence type="ECO:0000313" key="1">
    <source>
        <dbReference type="EMBL" id="CAG8764904.1"/>
    </source>
</evidence>
<sequence>GTGSEADFAQYSLATLERLALDCENTANEVQRRVGMLGASKLDFNSKPMLLMMQFLGRSTMEKSRRILLRTS</sequence>
<proteinExistence type="predicted"/>
<organism evidence="1 2">
    <name type="scientific">Acaulospora colombiana</name>
    <dbReference type="NCBI Taxonomy" id="27376"/>
    <lineage>
        <taxon>Eukaryota</taxon>
        <taxon>Fungi</taxon>
        <taxon>Fungi incertae sedis</taxon>
        <taxon>Mucoromycota</taxon>
        <taxon>Glomeromycotina</taxon>
        <taxon>Glomeromycetes</taxon>
        <taxon>Diversisporales</taxon>
        <taxon>Acaulosporaceae</taxon>
        <taxon>Acaulospora</taxon>
    </lineage>
</organism>
<accession>A0ACA9QTL0</accession>
<feature type="non-terminal residue" evidence="1">
    <location>
        <position position="1"/>
    </location>
</feature>
<name>A0ACA9QTL0_9GLOM</name>
<reference evidence="1" key="1">
    <citation type="submission" date="2021-06" db="EMBL/GenBank/DDBJ databases">
        <authorList>
            <person name="Kallberg Y."/>
            <person name="Tangrot J."/>
            <person name="Rosling A."/>
        </authorList>
    </citation>
    <scope>NUCLEOTIDE SEQUENCE</scope>
    <source>
        <strain evidence="1">CL356</strain>
    </source>
</reference>
<dbReference type="EMBL" id="CAJVPT010061194">
    <property type="protein sequence ID" value="CAG8764904.1"/>
    <property type="molecule type" value="Genomic_DNA"/>
</dbReference>
<keyword evidence="2" id="KW-1185">Reference proteome</keyword>
<protein>
    <submittedName>
        <fullName evidence="1">13163_t:CDS:1</fullName>
    </submittedName>
</protein>
<gene>
    <name evidence="1" type="ORF">ACOLOM_LOCUS13394</name>
</gene>